<evidence type="ECO:0008006" key="3">
    <source>
        <dbReference type="Google" id="ProtNLM"/>
    </source>
</evidence>
<gene>
    <name evidence="1" type="ORF">DF182_27145</name>
</gene>
<accession>A0A365XUV0</accession>
<name>A0A365XUV0_9BACT</name>
<dbReference type="EMBL" id="QFFJ01000002">
    <property type="protein sequence ID" value="RBL90146.1"/>
    <property type="molecule type" value="Genomic_DNA"/>
</dbReference>
<protein>
    <recommendedName>
        <fullName evidence="3">HEAT repeat domain-containing protein</fullName>
    </recommendedName>
</protein>
<dbReference type="SUPFAM" id="SSF48371">
    <property type="entry name" value="ARM repeat"/>
    <property type="match status" value="1"/>
</dbReference>
<organism evidence="1 2">
    <name type="scientific">Chitinophaga flava</name>
    <dbReference type="NCBI Taxonomy" id="2259036"/>
    <lineage>
        <taxon>Bacteria</taxon>
        <taxon>Pseudomonadati</taxon>
        <taxon>Bacteroidota</taxon>
        <taxon>Chitinophagia</taxon>
        <taxon>Chitinophagales</taxon>
        <taxon>Chitinophagaceae</taxon>
        <taxon>Chitinophaga</taxon>
    </lineage>
</organism>
<dbReference type="RefSeq" id="WP_113618897.1">
    <property type="nucleotide sequence ID" value="NZ_QFFJ01000002.1"/>
</dbReference>
<dbReference type="InterPro" id="IPR011989">
    <property type="entry name" value="ARM-like"/>
</dbReference>
<evidence type="ECO:0000313" key="1">
    <source>
        <dbReference type="EMBL" id="RBL90146.1"/>
    </source>
</evidence>
<evidence type="ECO:0000313" key="2">
    <source>
        <dbReference type="Proteomes" id="UP000253410"/>
    </source>
</evidence>
<dbReference type="OrthoDB" id="9776303at2"/>
<proteinExistence type="predicted"/>
<reference evidence="1 2" key="1">
    <citation type="submission" date="2018-05" db="EMBL/GenBank/DDBJ databases">
        <title>Chitinophaga sp. K3CV102501T nov., isolated from isolated from a monsoon evergreen broad-leaved forest soil.</title>
        <authorList>
            <person name="Lv Y."/>
        </authorList>
    </citation>
    <scope>NUCLEOTIDE SEQUENCE [LARGE SCALE GENOMIC DNA]</scope>
    <source>
        <strain evidence="1 2">GDMCC 1.1325</strain>
    </source>
</reference>
<dbReference type="Proteomes" id="UP000253410">
    <property type="component" value="Unassembled WGS sequence"/>
</dbReference>
<dbReference type="AlphaFoldDB" id="A0A365XUV0"/>
<comment type="caution">
    <text evidence="1">The sequence shown here is derived from an EMBL/GenBank/DDBJ whole genome shotgun (WGS) entry which is preliminary data.</text>
</comment>
<dbReference type="Gene3D" id="1.25.10.10">
    <property type="entry name" value="Leucine-rich Repeat Variant"/>
    <property type="match status" value="2"/>
</dbReference>
<sequence length="517" mass="59119">MDLWQYISILRQPDKTGIFRKDNTNEKLEALEKIRAEGYPGLIYCLIPLLKSTSHPNIREAICDTIVHLFRKMKTRGRLYETVNQCEISTSDIDFYEAAFQKNQLIVLLAISSLNGDGYLREKAVKRLAALQTPEAIPFLIYRLADWVPQVRQSAIEALTPLTRPDFIDAFVTHLPLLQWLRQVQRTDPGPVAEEIRDFIIHRNRAIVLQHFSRYPDKARLILAQQLSASYAGDSRELSIFIRDQLYLIRLQALEHFGDLSTTAIEKLLTDKSPKVRIHTLYKLQGAANFHNIIQRFIADDAASIRSFARFVLKENEIDYKTIYYNNLQENRQISGSMAGLAETGAKEHAAAVERFLHHPFPHICCTAFLALTKLDEPKARSFAINHMANEIPGIRNVTIGYLSRVADKAVLETARLHFKTGSIEIKKSMLKLFSQSGGWPTLADLILGTIDTHETIRLLSTTYLATWKNRAITLYTKPSPEDMERARIILGLAHEQHEKETYFSTNPLTGLDFYLR</sequence>
<dbReference type="InterPro" id="IPR016024">
    <property type="entry name" value="ARM-type_fold"/>
</dbReference>
<keyword evidence="2" id="KW-1185">Reference proteome</keyword>